<gene>
    <name evidence="1" type="ORF">MNBD_ALPHA04-239</name>
</gene>
<accession>A0A3B0RBM0</accession>
<name>A0A3B0RBM0_9ZZZZ</name>
<sequence>MAIPAFNQLQPDEAHGEIDFLGEQFFCDHHGAMFWSSKNCMIVSDLHLEKGAAMAARGVMA</sequence>
<proteinExistence type="predicted"/>
<protein>
    <submittedName>
        <fullName evidence="1">FIG006285: ICC-like protein phosphoesterase</fullName>
    </submittedName>
</protein>
<evidence type="ECO:0000313" key="1">
    <source>
        <dbReference type="EMBL" id="VAV90694.1"/>
    </source>
</evidence>
<reference evidence="1" key="1">
    <citation type="submission" date="2018-06" db="EMBL/GenBank/DDBJ databases">
        <authorList>
            <person name="Zhirakovskaya E."/>
        </authorList>
    </citation>
    <scope>NUCLEOTIDE SEQUENCE</scope>
</reference>
<organism evidence="1">
    <name type="scientific">hydrothermal vent metagenome</name>
    <dbReference type="NCBI Taxonomy" id="652676"/>
    <lineage>
        <taxon>unclassified sequences</taxon>
        <taxon>metagenomes</taxon>
        <taxon>ecological metagenomes</taxon>
    </lineage>
</organism>
<feature type="non-terminal residue" evidence="1">
    <location>
        <position position="61"/>
    </location>
</feature>
<dbReference type="AlphaFoldDB" id="A0A3B0RBM0"/>
<dbReference type="EMBL" id="UOEF01000107">
    <property type="protein sequence ID" value="VAV90694.1"/>
    <property type="molecule type" value="Genomic_DNA"/>
</dbReference>